<keyword evidence="3" id="KW-1185">Reference proteome</keyword>
<dbReference type="AlphaFoldDB" id="A0A1M7R3B9"/>
<sequence>MDVDFFSTAAQVIPVMLLAMIIEGNVLGLMISTGDAASGEGAVAEYRLFRIIYMFVPIYVTAIGELSCFIALAMGAPVPWWMSVPVWIALIVIGAEFFLLLAVFIQEKLQPMEDAAEEEQRRRVGRLVFRHPSEQRGRQ</sequence>
<evidence type="ECO:0000313" key="3">
    <source>
        <dbReference type="Proteomes" id="UP000184440"/>
    </source>
</evidence>
<gene>
    <name evidence="2" type="ORF">SAMN05443668_106289</name>
</gene>
<dbReference type="STRING" id="134849.SAMN05443668_106289"/>
<evidence type="ECO:0000313" key="2">
    <source>
        <dbReference type="EMBL" id="SHN39464.1"/>
    </source>
</evidence>
<keyword evidence="1" id="KW-1133">Transmembrane helix</keyword>
<accession>A0A1M7R3B9</accession>
<organism evidence="2 3">
    <name type="scientific">Cryptosporangium aurantiacum</name>
    <dbReference type="NCBI Taxonomy" id="134849"/>
    <lineage>
        <taxon>Bacteria</taxon>
        <taxon>Bacillati</taxon>
        <taxon>Actinomycetota</taxon>
        <taxon>Actinomycetes</taxon>
        <taxon>Cryptosporangiales</taxon>
        <taxon>Cryptosporangiaceae</taxon>
        <taxon>Cryptosporangium</taxon>
    </lineage>
</organism>
<feature type="transmembrane region" description="Helical" evidence="1">
    <location>
        <begin position="51"/>
        <end position="74"/>
    </location>
</feature>
<reference evidence="2 3" key="1">
    <citation type="submission" date="2016-11" db="EMBL/GenBank/DDBJ databases">
        <authorList>
            <person name="Jaros S."/>
            <person name="Januszkiewicz K."/>
            <person name="Wedrychowicz H."/>
        </authorList>
    </citation>
    <scope>NUCLEOTIDE SEQUENCE [LARGE SCALE GENOMIC DNA]</scope>
    <source>
        <strain evidence="2 3">DSM 46144</strain>
    </source>
</reference>
<keyword evidence="1" id="KW-0812">Transmembrane</keyword>
<dbReference type="Proteomes" id="UP000184440">
    <property type="component" value="Unassembled WGS sequence"/>
</dbReference>
<dbReference type="EMBL" id="FRCS01000006">
    <property type="protein sequence ID" value="SHN39464.1"/>
    <property type="molecule type" value="Genomic_DNA"/>
</dbReference>
<dbReference type="RefSeq" id="WP_073259641.1">
    <property type="nucleotide sequence ID" value="NZ_FRCS01000006.1"/>
</dbReference>
<protein>
    <submittedName>
        <fullName evidence="2">Uncharacterized protein</fullName>
    </submittedName>
</protein>
<name>A0A1M7R3B9_9ACTN</name>
<feature type="transmembrane region" description="Helical" evidence="1">
    <location>
        <begin position="12"/>
        <end position="31"/>
    </location>
</feature>
<evidence type="ECO:0000256" key="1">
    <source>
        <dbReference type="SAM" id="Phobius"/>
    </source>
</evidence>
<feature type="transmembrane region" description="Helical" evidence="1">
    <location>
        <begin position="86"/>
        <end position="105"/>
    </location>
</feature>
<proteinExistence type="predicted"/>
<keyword evidence="1" id="KW-0472">Membrane</keyword>